<evidence type="ECO:0000313" key="3">
    <source>
        <dbReference type="WBParaSite" id="Csp11.Scaffold630.g19323.t1"/>
    </source>
</evidence>
<proteinExistence type="predicted"/>
<keyword evidence="2" id="KW-1185">Reference proteome</keyword>
<dbReference type="AlphaFoldDB" id="A0A1I7UTY3"/>
<dbReference type="WBParaSite" id="Csp11.Scaffold630.g19323.t1">
    <property type="protein sequence ID" value="Csp11.Scaffold630.g19323.t1"/>
    <property type="gene ID" value="Csp11.Scaffold630.g19323"/>
</dbReference>
<name>A0A1I7UTY3_9PELO</name>
<evidence type="ECO:0000313" key="2">
    <source>
        <dbReference type="Proteomes" id="UP000095282"/>
    </source>
</evidence>
<evidence type="ECO:0000256" key="1">
    <source>
        <dbReference type="SAM" id="Phobius"/>
    </source>
</evidence>
<keyword evidence="1" id="KW-0812">Transmembrane</keyword>
<protein>
    <submittedName>
        <fullName evidence="3">Ion_trans_2 domain-containing protein</fullName>
    </submittedName>
</protein>
<dbReference type="Pfam" id="PF10318">
    <property type="entry name" value="7TM_GPCR_Srh"/>
    <property type="match status" value="1"/>
</dbReference>
<accession>A0A1I7UTY3</accession>
<feature type="transmembrane region" description="Helical" evidence="1">
    <location>
        <begin position="61"/>
        <end position="83"/>
    </location>
</feature>
<organism evidence="2 3">
    <name type="scientific">Caenorhabditis tropicalis</name>
    <dbReference type="NCBI Taxonomy" id="1561998"/>
    <lineage>
        <taxon>Eukaryota</taxon>
        <taxon>Metazoa</taxon>
        <taxon>Ecdysozoa</taxon>
        <taxon>Nematoda</taxon>
        <taxon>Chromadorea</taxon>
        <taxon>Rhabditida</taxon>
        <taxon>Rhabditina</taxon>
        <taxon>Rhabditomorpha</taxon>
        <taxon>Rhabditoidea</taxon>
        <taxon>Rhabditidae</taxon>
        <taxon>Peloderinae</taxon>
        <taxon>Caenorhabditis</taxon>
    </lineage>
</organism>
<keyword evidence="1" id="KW-1133">Transmembrane helix</keyword>
<sequence>MERCRLSESCHPSVCPSHSDNHLLYYMEEDAEHCTILDAAFCSSTTPYVFFHNLAFTGVGFFSWLGVSNMFQIISGIVVGLIMTQSCV</sequence>
<reference evidence="3" key="1">
    <citation type="submission" date="2016-11" db="UniProtKB">
        <authorList>
            <consortium name="WormBaseParasite"/>
        </authorList>
    </citation>
    <scope>IDENTIFICATION</scope>
</reference>
<dbReference type="Proteomes" id="UP000095282">
    <property type="component" value="Unplaced"/>
</dbReference>
<keyword evidence="1" id="KW-0472">Membrane</keyword>
<dbReference type="InterPro" id="IPR019422">
    <property type="entry name" value="7TM_GPCR_serpentine_rcpt_Srh"/>
</dbReference>